<sequence>MKWMVIILACFSFTVSSNTVVEEATKDTEKSNSADLTQFDLPFLLGDWYLINPDPENSSENFVAIKLTLNSNYSFQIDIQKKDYSVDHWEGLYAANEDTIILGLNTSQPQVYNYEGNHNLLNMNGVTFTKALPNALAGMWSSESLSGDDLLASNVSQMDLVLQPDFVFLFRVSNSDGEEAVHKGVYYTEGNNLVLLYENGEHNTTYTLQNDRLTLEEEGGGMFAVLNRIR</sequence>
<proteinExistence type="predicted"/>
<feature type="chain" id="PRO_5040905072" description="WD40 repeat protein" evidence="1">
    <location>
        <begin position="18"/>
        <end position="230"/>
    </location>
</feature>
<evidence type="ECO:0000313" key="2">
    <source>
        <dbReference type="EMBL" id="MCW8333770.1"/>
    </source>
</evidence>
<evidence type="ECO:0000313" key="3">
    <source>
        <dbReference type="Proteomes" id="UP001155586"/>
    </source>
</evidence>
<accession>A0A9X3CFB7</accession>
<reference evidence="2" key="1">
    <citation type="submission" date="2022-02" db="EMBL/GenBank/DDBJ databases">
        <title>Vibrio sp. nov., a new bacterium isolated from Bohai sea, China.</title>
        <authorList>
            <person name="Yuan Y."/>
        </authorList>
    </citation>
    <scope>NUCLEOTIDE SEQUENCE</scope>
    <source>
        <strain evidence="2">DBSS07</strain>
    </source>
</reference>
<keyword evidence="3" id="KW-1185">Reference proteome</keyword>
<protein>
    <recommendedName>
        <fullName evidence="4">WD40 repeat protein</fullName>
    </recommendedName>
</protein>
<dbReference type="AlphaFoldDB" id="A0A9X3CFB7"/>
<name>A0A9X3CFB7_9VIBR</name>
<evidence type="ECO:0008006" key="4">
    <source>
        <dbReference type="Google" id="ProtNLM"/>
    </source>
</evidence>
<gene>
    <name evidence="2" type="ORF">MD483_08035</name>
</gene>
<dbReference type="EMBL" id="JAKRRX010000034">
    <property type="protein sequence ID" value="MCW8333770.1"/>
    <property type="molecule type" value="Genomic_DNA"/>
</dbReference>
<feature type="signal peptide" evidence="1">
    <location>
        <begin position="1"/>
        <end position="17"/>
    </location>
</feature>
<organism evidence="2 3">
    <name type="scientific">Vibrio paucivorans</name>
    <dbReference type="NCBI Taxonomy" id="2829489"/>
    <lineage>
        <taxon>Bacteria</taxon>
        <taxon>Pseudomonadati</taxon>
        <taxon>Pseudomonadota</taxon>
        <taxon>Gammaproteobacteria</taxon>
        <taxon>Vibrionales</taxon>
        <taxon>Vibrionaceae</taxon>
        <taxon>Vibrio</taxon>
    </lineage>
</organism>
<evidence type="ECO:0000256" key="1">
    <source>
        <dbReference type="SAM" id="SignalP"/>
    </source>
</evidence>
<keyword evidence="1" id="KW-0732">Signal</keyword>
<comment type="caution">
    <text evidence="2">The sequence shown here is derived from an EMBL/GenBank/DDBJ whole genome shotgun (WGS) entry which is preliminary data.</text>
</comment>
<dbReference type="RefSeq" id="WP_265687246.1">
    <property type="nucleotide sequence ID" value="NZ_JAKRRX010000034.1"/>
</dbReference>
<dbReference type="Proteomes" id="UP001155586">
    <property type="component" value="Unassembled WGS sequence"/>
</dbReference>